<dbReference type="PROSITE" id="PS51375">
    <property type="entry name" value="PPR"/>
    <property type="match status" value="4"/>
</dbReference>
<dbReference type="GO" id="GO:0003729">
    <property type="term" value="F:mRNA binding"/>
    <property type="evidence" value="ECO:0007669"/>
    <property type="project" value="TreeGrafter"/>
</dbReference>
<keyword evidence="4" id="KW-1185">Reference proteome</keyword>
<organism evidence="3 4">
    <name type="scientific">Symbiodinium natans</name>
    <dbReference type="NCBI Taxonomy" id="878477"/>
    <lineage>
        <taxon>Eukaryota</taxon>
        <taxon>Sar</taxon>
        <taxon>Alveolata</taxon>
        <taxon>Dinophyceae</taxon>
        <taxon>Suessiales</taxon>
        <taxon>Symbiodiniaceae</taxon>
        <taxon>Symbiodinium</taxon>
    </lineage>
</organism>
<dbReference type="InterPro" id="IPR006145">
    <property type="entry name" value="PsdUridine_synth_RsuA/RluA"/>
</dbReference>
<dbReference type="InterPro" id="IPR020103">
    <property type="entry name" value="PsdUridine_synth_cat_dom_sf"/>
</dbReference>
<dbReference type="NCBIfam" id="TIGR00756">
    <property type="entry name" value="PPR"/>
    <property type="match status" value="1"/>
</dbReference>
<dbReference type="Pfam" id="PF13812">
    <property type="entry name" value="PPR_3"/>
    <property type="match status" value="1"/>
</dbReference>
<feature type="domain" description="Pseudouridine synthase RsuA/RluA-like" evidence="2">
    <location>
        <begin position="589"/>
        <end position="710"/>
    </location>
</feature>
<dbReference type="Pfam" id="PF00849">
    <property type="entry name" value="PseudoU_synth_2"/>
    <property type="match status" value="1"/>
</dbReference>
<protein>
    <recommendedName>
        <fullName evidence="2">Pseudouridine synthase RsuA/RluA-like domain-containing protein</fullName>
    </recommendedName>
</protein>
<feature type="repeat" description="PPR" evidence="1">
    <location>
        <begin position="61"/>
        <end position="95"/>
    </location>
</feature>
<dbReference type="GO" id="GO:0001522">
    <property type="term" value="P:pseudouridine synthesis"/>
    <property type="evidence" value="ECO:0007669"/>
    <property type="project" value="InterPro"/>
</dbReference>
<dbReference type="EMBL" id="CAJNDS010000377">
    <property type="protein sequence ID" value="CAE7199051.1"/>
    <property type="molecule type" value="Genomic_DNA"/>
</dbReference>
<dbReference type="Gene3D" id="1.25.40.10">
    <property type="entry name" value="Tetratricopeptide repeat domain"/>
    <property type="match status" value="3"/>
</dbReference>
<dbReference type="CDD" id="cd02869">
    <property type="entry name" value="PseudoU_synth_RluA_like"/>
    <property type="match status" value="1"/>
</dbReference>
<comment type="caution">
    <text evidence="3">The sequence shown here is derived from an EMBL/GenBank/DDBJ whole genome shotgun (WGS) entry which is preliminary data.</text>
</comment>
<dbReference type="Pfam" id="PF01535">
    <property type="entry name" value="PPR"/>
    <property type="match status" value="1"/>
</dbReference>
<dbReference type="SUPFAM" id="SSF55120">
    <property type="entry name" value="Pseudouridine synthase"/>
    <property type="match status" value="1"/>
</dbReference>
<dbReference type="InterPro" id="IPR002885">
    <property type="entry name" value="PPR_rpt"/>
</dbReference>
<reference evidence="3" key="1">
    <citation type="submission" date="2021-02" db="EMBL/GenBank/DDBJ databases">
        <authorList>
            <person name="Dougan E. K."/>
            <person name="Rhodes N."/>
            <person name="Thang M."/>
            <person name="Chan C."/>
        </authorList>
    </citation>
    <scope>NUCLEOTIDE SEQUENCE</scope>
</reference>
<name>A0A812J4L2_9DINO</name>
<evidence type="ECO:0000313" key="4">
    <source>
        <dbReference type="Proteomes" id="UP000604046"/>
    </source>
</evidence>
<evidence type="ECO:0000313" key="3">
    <source>
        <dbReference type="EMBL" id="CAE7199051.1"/>
    </source>
</evidence>
<proteinExistence type="predicted"/>
<dbReference type="InterPro" id="IPR011990">
    <property type="entry name" value="TPR-like_helical_dom_sf"/>
</dbReference>
<feature type="repeat" description="PPR" evidence="1">
    <location>
        <begin position="201"/>
        <end position="235"/>
    </location>
</feature>
<dbReference type="Pfam" id="PF13041">
    <property type="entry name" value="PPR_2"/>
    <property type="match status" value="1"/>
</dbReference>
<dbReference type="Proteomes" id="UP000604046">
    <property type="component" value="Unassembled WGS sequence"/>
</dbReference>
<dbReference type="Gene3D" id="3.30.2350.10">
    <property type="entry name" value="Pseudouridine synthase"/>
    <property type="match status" value="1"/>
</dbReference>
<gene>
    <name evidence="3" type="ORF">SNAT2548_LOCUS5803</name>
</gene>
<feature type="repeat" description="PPR" evidence="1">
    <location>
        <begin position="166"/>
        <end position="200"/>
    </location>
</feature>
<dbReference type="AlphaFoldDB" id="A0A812J4L2"/>
<dbReference type="PANTHER" id="PTHR47938">
    <property type="entry name" value="RESPIRATORY COMPLEX I CHAPERONE (CIA84), PUTATIVE (AFU_ORTHOLOGUE AFUA_2G06020)-RELATED"/>
    <property type="match status" value="1"/>
</dbReference>
<dbReference type="GO" id="GO:0009982">
    <property type="term" value="F:pseudouridine synthase activity"/>
    <property type="evidence" value="ECO:0007669"/>
    <property type="project" value="InterPro"/>
</dbReference>
<evidence type="ECO:0000256" key="1">
    <source>
        <dbReference type="PROSITE-ProRule" id="PRU00708"/>
    </source>
</evidence>
<dbReference type="OrthoDB" id="418349at2759"/>
<feature type="repeat" description="PPR" evidence="1">
    <location>
        <begin position="271"/>
        <end position="305"/>
    </location>
</feature>
<evidence type="ECO:0000259" key="2">
    <source>
        <dbReference type="Pfam" id="PF00849"/>
    </source>
</evidence>
<sequence>MRSVAYCSGAAISNELTPSERKVQRSVFGYSLAISACQKLSKWPQAIDLLDFMLLQAVSPDVYSFTSTVTSCAADGQWQLAAALLHDMQELQVLPNQVTYASFVGSFGKEGKWQRVLDVLYQIQSRRDLLDSFSCAAAVSACTRATKWHLGLRCFQTLQRQGLTLSEVGFNTAISACSKGSLWQEAMDLLHDMRVCRLAPDLITYNAIIASLAAGGQWRKTTHLFGRLPALSFTPNVISFTSTMVALKACEGWQDAVMLHGSIRHALLQQNDISFGACISSCEKSGQWSEAVKFLSEMPVARLRPDMTSTNAAISACEASGNWDLGISSLIASELMGQTRSASSFMWALARLHIRDPVVVHAAMVEAICDMRKHLFQDTRQMSTMWWAGQMLGASSNVYTDLMTERTVARLPDFTSKELVMSLWGAAGTGNVFVRSAQQEWVHRIQTMLSSSRFPMDDWQQMRSHILGSLWACTYAGMASEAFRLAVKNVMLVAGQALDETVFTKASTLLSRCLARGQTIQHRIQQEKPCMPYVLSEIPDLLVILKPPGWEVEARWEGGEMNYRSLHSLLTEESQESQIPLGSSAPIFFDAGATFGFLHRLDVPSSGLVLASRTYQAYYALSVQLAAGEILRGYNVLTHGWVNHQRKEINARVYWRGGLPSRSSGQGKPSRSFLKVILHGYVGVDVTSVTVTAVSIATGRRHQIRCHLAHIGHPVCKDDAYASQESGSSDWLWCPRNALHRYRIRFRDMQGLEHDVVSPLPVDLAEVLQKVTSKTGSQSSVCTPPPAMGMGS</sequence>
<dbReference type="PANTHER" id="PTHR47938:SF35">
    <property type="entry name" value="PENTATRICOPEPTIDE REPEAT-CONTAINING PROTEIN 4, MITOCHONDRIAL-RELATED"/>
    <property type="match status" value="1"/>
</dbReference>
<accession>A0A812J4L2</accession>